<reference evidence="1" key="1">
    <citation type="journal article" date="2021" name="PeerJ">
        <title>Extensive microbial diversity within the chicken gut microbiome revealed by metagenomics and culture.</title>
        <authorList>
            <person name="Gilroy R."/>
            <person name="Ravi A."/>
            <person name="Getino M."/>
            <person name="Pursley I."/>
            <person name="Horton D.L."/>
            <person name="Alikhan N.F."/>
            <person name="Baker D."/>
            <person name="Gharbi K."/>
            <person name="Hall N."/>
            <person name="Watson M."/>
            <person name="Adriaenssens E.M."/>
            <person name="Foster-Nyarko E."/>
            <person name="Jarju S."/>
            <person name="Secka A."/>
            <person name="Antonio M."/>
            <person name="Oren A."/>
            <person name="Chaudhuri R.R."/>
            <person name="La Ragione R."/>
            <person name="Hildebrand F."/>
            <person name="Pallen M.J."/>
        </authorList>
    </citation>
    <scope>NUCLEOTIDE SEQUENCE</scope>
    <source>
        <strain evidence="1">ChiGjej5B5-7349</strain>
    </source>
</reference>
<name>A0A921SPC9_9MICO</name>
<sequence length="150" mass="16483">MTDSGQHDDPDSPTTDRPRFDSLERALAERQMPIENQRFLRQVVAAIAIAQYELTASYIKAIRADGGPDLHIYYGYTGGFVSEQEVVDAVGDRADRWLYAQRDLWSVEHPVNKIRTEGGRGSGGSGSVQTSVCPTCFIQLPATGVCDSCE</sequence>
<evidence type="ECO:0000313" key="1">
    <source>
        <dbReference type="EMBL" id="HJG80727.1"/>
    </source>
</evidence>
<dbReference type="EMBL" id="DYUK01000217">
    <property type="protein sequence ID" value="HJG80727.1"/>
    <property type="molecule type" value="Genomic_DNA"/>
</dbReference>
<accession>A0A921SPC9</accession>
<protein>
    <submittedName>
        <fullName evidence="1">Uncharacterized protein</fullName>
    </submittedName>
</protein>
<dbReference type="AlphaFoldDB" id="A0A921SPC9"/>
<gene>
    <name evidence="1" type="ORF">K8V08_09995</name>
</gene>
<evidence type="ECO:0000313" key="2">
    <source>
        <dbReference type="Proteomes" id="UP000784435"/>
    </source>
</evidence>
<organism evidence="1 2">
    <name type="scientific">Brevibacterium senegalense</name>
    <dbReference type="NCBI Taxonomy" id="1033736"/>
    <lineage>
        <taxon>Bacteria</taxon>
        <taxon>Bacillati</taxon>
        <taxon>Actinomycetota</taxon>
        <taxon>Actinomycetes</taxon>
        <taxon>Micrococcales</taxon>
        <taxon>Brevibacteriaceae</taxon>
        <taxon>Brevibacterium</taxon>
    </lineage>
</organism>
<dbReference type="Proteomes" id="UP000784435">
    <property type="component" value="Unassembled WGS sequence"/>
</dbReference>
<reference evidence="1" key="2">
    <citation type="submission" date="2021-09" db="EMBL/GenBank/DDBJ databases">
        <authorList>
            <person name="Gilroy R."/>
        </authorList>
    </citation>
    <scope>NUCLEOTIDE SEQUENCE</scope>
    <source>
        <strain evidence="1">ChiGjej5B5-7349</strain>
    </source>
</reference>
<comment type="caution">
    <text evidence="1">The sequence shown here is derived from an EMBL/GenBank/DDBJ whole genome shotgun (WGS) entry which is preliminary data.</text>
</comment>
<proteinExistence type="predicted"/>